<gene>
    <name evidence="1" type="ORF">L2672_09270</name>
</gene>
<sequence length="287" mass="32587">MESLIGILLVSLLGILLIVSFDSLAIDPNMINTTKPKPGIQLYSLRQQIKQDTDSAFEIIHNWGITQVEGGRDLSGLTIDEYRSLLQKHKLQLISIETHFEELRDNPIAAVYKARFFDAKFAIFYWIPHDDAGQFTIDDAKAAVAVLNTAGKLLLQHGITLQYHLHGYEFAPYLNSTVFDYMVTHTLYTEFQMDVFGVAHAKVDPLTLLRRYPGRFSSFHLKDRVVNKPVFANDLAESESNAVLDKGDIDKIVKEAIKQGVSYFFLADESSKSMTQLPKSIEYYQQF</sequence>
<dbReference type="RefSeq" id="WP_248995561.1">
    <property type="nucleotide sequence ID" value="NZ_JAKIKP010000005.1"/>
</dbReference>
<dbReference type="GO" id="GO:0016853">
    <property type="term" value="F:isomerase activity"/>
    <property type="evidence" value="ECO:0007669"/>
    <property type="project" value="UniProtKB-KW"/>
</dbReference>
<dbReference type="SUPFAM" id="SSF51658">
    <property type="entry name" value="Xylose isomerase-like"/>
    <property type="match status" value="1"/>
</dbReference>
<accession>A0A9X1ZV47</accession>
<comment type="caution">
    <text evidence="1">The sequence shown here is derived from an EMBL/GenBank/DDBJ whole genome shotgun (WGS) entry which is preliminary data.</text>
</comment>
<dbReference type="EMBL" id="JAKIKP010000005">
    <property type="protein sequence ID" value="MCL1142881.1"/>
    <property type="molecule type" value="Genomic_DNA"/>
</dbReference>
<dbReference type="PANTHER" id="PTHR12110">
    <property type="entry name" value="HYDROXYPYRUVATE ISOMERASE"/>
    <property type="match status" value="1"/>
</dbReference>
<evidence type="ECO:0000313" key="1">
    <source>
        <dbReference type="EMBL" id="MCL1142881.1"/>
    </source>
</evidence>
<dbReference type="Proteomes" id="UP001139333">
    <property type="component" value="Unassembled WGS sequence"/>
</dbReference>
<keyword evidence="1" id="KW-0413">Isomerase</keyword>
<dbReference type="AlphaFoldDB" id="A0A9X1ZV47"/>
<keyword evidence="2" id="KW-1185">Reference proteome</keyword>
<reference evidence="1" key="1">
    <citation type="submission" date="2022-01" db="EMBL/GenBank/DDBJ databases">
        <title>Whole genome-based taxonomy of the Shewanellaceae.</title>
        <authorList>
            <person name="Martin-Rodriguez A.J."/>
        </authorList>
    </citation>
    <scope>NUCLEOTIDE SEQUENCE</scope>
    <source>
        <strain evidence="1">DSM 16422</strain>
    </source>
</reference>
<evidence type="ECO:0000313" key="2">
    <source>
        <dbReference type="Proteomes" id="UP001139333"/>
    </source>
</evidence>
<organism evidence="1 2">
    <name type="scientific">Shewanella gaetbuli</name>
    <dbReference type="NCBI Taxonomy" id="220752"/>
    <lineage>
        <taxon>Bacteria</taxon>
        <taxon>Pseudomonadati</taxon>
        <taxon>Pseudomonadota</taxon>
        <taxon>Gammaproteobacteria</taxon>
        <taxon>Alteromonadales</taxon>
        <taxon>Shewanellaceae</taxon>
        <taxon>Shewanella</taxon>
    </lineage>
</organism>
<dbReference type="InterPro" id="IPR036237">
    <property type="entry name" value="Xyl_isomerase-like_sf"/>
</dbReference>
<dbReference type="Gene3D" id="3.20.20.150">
    <property type="entry name" value="Divalent-metal-dependent TIM barrel enzymes"/>
    <property type="match status" value="1"/>
</dbReference>
<proteinExistence type="predicted"/>
<protein>
    <submittedName>
        <fullName evidence="1">Sugar phosphate isomerase/epimerase</fullName>
    </submittedName>
</protein>
<name>A0A9X1ZV47_9GAMM</name>
<dbReference type="InterPro" id="IPR050312">
    <property type="entry name" value="IolE/XylAMocC-like"/>
</dbReference>
<dbReference type="PANTHER" id="PTHR12110:SF41">
    <property type="entry name" value="INOSOSE DEHYDRATASE"/>
    <property type="match status" value="1"/>
</dbReference>